<dbReference type="Proteomes" id="UP000694411">
    <property type="component" value="Chromosome 4"/>
</dbReference>
<protein>
    <submittedName>
        <fullName evidence="1">Uncharacterized protein</fullName>
    </submittedName>
</protein>
<reference evidence="1" key="2">
    <citation type="submission" date="2025-08" db="UniProtKB">
        <authorList>
            <consortium name="Ensembl"/>
        </authorList>
    </citation>
    <scope>IDENTIFICATION</scope>
</reference>
<keyword evidence="2" id="KW-1185">Reference proteome</keyword>
<reference evidence="1" key="1">
    <citation type="submission" date="2018-05" db="EMBL/GenBank/DDBJ databases">
        <title>Whole genome of Theropithecus gelada.</title>
        <authorList>
            <person name="Chiou K.L."/>
            <person name="Snyder-Mackler N."/>
        </authorList>
    </citation>
    <scope>NUCLEOTIDE SEQUENCE [LARGE SCALE GENOMIC DNA]</scope>
</reference>
<dbReference type="AlphaFoldDB" id="A0A8D2GGM3"/>
<reference evidence="1" key="3">
    <citation type="submission" date="2025-09" db="UniProtKB">
        <authorList>
            <consortium name="Ensembl"/>
        </authorList>
    </citation>
    <scope>IDENTIFICATION</scope>
</reference>
<dbReference type="Ensembl" id="ENSTGET00000042575.1">
    <property type="protein sequence ID" value="ENSTGEP00000035883.1"/>
    <property type="gene ID" value="ENSTGEG00000028565.1"/>
</dbReference>
<evidence type="ECO:0000313" key="1">
    <source>
        <dbReference type="Ensembl" id="ENSTGEP00000035883.1"/>
    </source>
</evidence>
<evidence type="ECO:0000313" key="2">
    <source>
        <dbReference type="Proteomes" id="UP000694411"/>
    </source>
</evidence>
<organism evidence="1 2">
    <name type="scientific">Theropithecus gelada</name>
    <name type="common">Gelada baboon</name>
    <dbReference type="NCBI Taxonomy" id="9565"/>
    <lineage>
        <taxon>Eukaryota</taxon>
        <taxon>Metazoa</taxon>
        <taxon>Chordata</taxon>
        <taxon>Craniata</taxon>
        <taxon>Vertebrata</taxon>
        <taxon>Euteleostomi</taxon>
        <taxon>Mammalia</taxon>
        <taxon>Eutheria</taxon>
        <taxon>Euarchontoglires</taxon>
        <taxon>Primates</taxon>
        <taxon>Haplorrhini</taxon>
        <taxon>Catarrhini</taxon>
        <taxon>Cercopithecidae</taxon>
        <taxon>Cercopithecinae</taxon>
        <taxon>Theropithecus</taxon>
    </lineage>
</organism>
<proteinExistence type="predicted"/>
<sequence length="104" mass="11484">MVGLRLVKTAWNGVLTGPAPWSSRPPGIRAGFPKSLFSPMFDWRLVQLLPLVDSQWSTVNSSNGTPEWGQCFYLQIKQASLGEHLSKAEMKNVYSGMLPFGTSV</sequence>
<name>A0A8D2GGM3_THEGE</name>
<accession>A0A8D2GGM3</accession>